<gene>
    <name evidence="7" type="ORF">ElyMa_004094000</name>
</gene>
<feature type="transmembrane region" description="Helical" evidence="6">
    <location>
        <begin position="140"/>
        <end position="158"/>
    </location>
</feature>
<dbReference type="Proteomes" id="UP000762676">
    <property type="component" value="Unassembled WGS sequence"/>
</dbReference>
<keyword evidence="3 6" id="KW-1133">Transmembrane helix</keyword>
<protein>
    <submittedName>
        <fullName evidence="7">Amino acid transporter</fullName>
    </submittedName>
</protein>
<dbReference type="FunFam" id="1.20.1740.10:FF:000056">
    <property type="entry name" value="Y+L amino acid transporter 2"/>
    <property type="match status" value="1"/>
</dbReference>
<evidence type="ECO:0000313" key="7">
    <source>
        <dbReference type="EMBL" id="GFR82307.1"/>
    </source>
</evidence>
<feature type="transmembrane region" description="Helical" evidence="6">
    <location>
        <begin position="53"/>
        <end position="72"/>
    </location>
</feature>
<evidence type="ECO:0000256" key="2">
    <source>
        <dbReference type="ARBA" id="ARBA00022692"/>
    </source>
</evidence>
<organism evidence="7 8">
    <name type="scientific">Elysia marginata</name>
    <dbReference type="NCBI Taxonomy" id="1093978"/>
    <lineage>
        <taxon>Eukaryota</taxon>
        <taxon>Metazoa</taxon>
        <taxon>Spiralia</taxon>
        <taxon>Lophotrochozoa</taxon>
        <taxon>Mollusca</taxon>
        <taxon>Gastropoda</taxon>
        <taxon>Heterobranchia</taxon>
        <taxon>Euthyneura</taxon>
        <taxon>Panpulmonata</taxon>
        <taxon>Sacoglossa</taxon>
        <taxon>Placobranchoidea</taxon>
        <taxon>Plakobranchidae</taxon>
        <taxon>Elysia</taxon>
    </lineage>
</organism>
<reference evidence="7 8" key="1">
    <citation type="journal article" date="2021" name="Elife">
        <title>Chloroplast acquisition without the gene transfer in kleptoplastic sea slugs, Plakobranchus ocellatus.</title>
        <authorList>
            <person name="Maeda T."/>
            <person name="Takahashi S."/>
            <person name="Yoshida T."/>
            <person name="Shimamura S."/>
            <person name="Takaki Y."/>
            <person name="Nagai Y."/>
            <person name="Toyoda A."/>
            <person name="Suzuki Y."/>
            <person name="Arimoto A."/>
            <person name="Ishii H."/>
            <person name="Satoh N."/>
            <person name="Nishiyama T."/>
            <person name="Hasebe M."/>
            <person name="Maruyama T."/>
            <person name="Minagawa J."/>
            <person name="Obokata J."/>
            <person name="Shigenobu S."/>
        </authorList>
    </citation>
    <scope>NUCLEOTIDE SEQUENCE [LARGE SCALE GENOMIC DNA]</scope>
</reference>
<dbReference type="GO" id="GO:0015179">
    <property type="term" value="F:L-amino acid transmembrane transporter activity"/>
    <property type="evidence" value="ECO:0007669"/>
    <property type="project" value="TreeGrafter"/>
</dbReference>
<evidence type="ECO:0000256" key="6">
    <source>
        <dbReference type="SAM" id="Phobius"/>
    </source>
</evidence>
<feature type="compositionally biased region" description="Basic and acidic residues" evidence="5">
    <location>
        <begin position="19"/>
        <end position="31"/>
    </location>
</feature>
<evidence type="ECO:0000256" key="1">
    <source>
        <dbReference type="ARBA" id="ARBA00004141"/>
    </source>
</evidence>
<dbReference type="AlphaFoldDB" id="A0AAV4GA30"/>
<keyword evidence="4 6" id="KW-0472">Membrane</keyword>
<keyword evidence="8" id="KW-1185">Reference proteome</keyword>
<keyword evidence="2 6" id="KW-0812">Transmembrane</keyword>
<dbReference type="Pfam" id="PF13520">
    <property type="entry name" value="AA_permease_2"/>
    <property type="match status" value="1"/>
</dbReference>
<feature type="non-terminal residue" evidence="7">
    <location>
        <position position="255"/>
    </location>
</feature>
<dbReference type="InterPro" id="IPR050598">
    <property type="entry name" value="AminoAcid_Transporter"/>
</dbReference>
<dbReference type="EMBL" id="BMAT01008327">
    <property type="protein sequence ID" value="GFR82307.1"/>
    <property type="molecule type" value="Genomic_DNA"/>
</dbReference>
<comment type="subcellular location">
    <subcellularLocation>
        <location evidence="1">Membrane</location>
        <topology evidence="1">Multi-pass membrane protein</topology>
    </subcellularLocation>
</comment>
<dbReference type="InterPro" id="IPR002293">
    <property type="entry name" value="AA/rel_permease1"/>
</dbReference>
<feature type="transmembrane region" description="Helical" evidence="6">
    <location>
        <begin position="170"/>
        <end position="194"/>
    </location>
</feature>
<dbReference type="PANTHER" id="PTHR11785:SF531">
    <property type="entry name" value="LARGE NEUTRAL AMINO ACIDS TRANSPORTER SMALL SUBUNIT 1"/>
    <property type="match status" value="1"/>
</dbReference>
<feature type="transmembrane region" description="Helical" evidence="6">
    <location>
        <begin position="200"/>
        <end position="220"/>
    </location>
</feature>
<evidence type="ECO:0000256" key="3">
    <source>
        <dbReference type="ARBA" id="ARBA00022989"/>
    </source>
</evidence>
<evidence type="ECO:0000256" key="5">
    <source>
        <dbReference type="SAM" id="MobiDB-lite"/>
    </source>
</evidence>
<dbReference type="PANTHER" id="PTHR11785">
    <property type="entry name" value="AMINO ACID TRANSPORTER"/>
    <property type="match status" value="1"/>
</dbReference>
<evidence type="ECO:0000313" key="8">
    <source>
        <dbReference type="Proteomes" id="UP000762676"/>
    </source>
</evidence>
<dbReference type="GO" id="GO:0016020">
    <property type="term" value="C:membrane"/>
    <property type="evidence" value="ECO:0007669"/>
    <property type="project" value="UniProtKB-SubCell"/>
</dbReference>
<name>A0AAV4GA30_9GAST</name>
<evidence type="ECO:0000256" key="4">
    <source>
        <dbReference type="ARBA" id="ARBA00023136"/>
    </source>
</evidence>
<comment type="caution">
    <text evidence="7">The sequence shown here is derived from an EMBL/GenBank/DDBJ whole genome shotgun (WGS) entry which is preliminary data.</text>
</comment>
<sequence>MADINGKDSHEMAAREKLLEAQKDKEVRKPNGPEVTVEQEGGGEVRLEQKLGLMNGVTVIVGCIIGSGIFVSPRGVLIHTGSPGMALLIWTLCGVYSMIGAYCYAELGTAIVRSGADYAYIFEAFGPFLAFLRLWVECIIVRPCTTAIVALTFARYIIEPLFPTCDQPDIAVTCLAAVCILLLTFVNCADVTWATRVQDLFTYAKLIALAIIILTGIVQLGRGEVEYFKDPFANTETNIGEISLAFYSGLFAYNG</sequence>
<accession>A0AAV4GA30</accession>
<proteinExistence type="predicted"/>
<dbReference type="Gene3D" id="1.20.1740.10">
    <property type="entry name" value="Amino acid/polyamine transporter I"/>
    <property type="match status" value="1"/>
</dbReference>
<feature type="transmembrane region" description="Helical" evidence="6">
    <location>
        <begin position="84"/>
        <end position="105"/>
    </location>
</feature>
<feature type="region of interest" description="Disordered" evidence="5">
    <location>
        <begin position="19"/>
        <end position="41"/>
    </location>
</feature>